<gene>
    <name evidence="2" type="ORF">AVDCRST_MAG35-2476</name>
</gene>
<reference evidence="2" key="1">
    <citation type="submission" date="2020-02" db="EMBL/GenBank/DDBJ databases">
        <authorList>
            <person name="Meier V. D."/>
        </authorList>
    </citation>
    <scope>NUCLEOTIDE SEQUENCE</scope>
    <source>
        <strain evidence="2">AVDCRST_MAG35</strain>
    </source>
</reference>
<feature type="compositionally biased region" description="Basic residues" evidence="1">
    <location>
        <begin position="25"/>
        <end position="36"/>
    </location>
</feature>
<name>A0A6J4PYC3_9ACTN</name>
<dbReference type="EMBL" id="CADCUY010000502">
    <property type="protein sequence ID" value="CAA9429168.1"/>
    <property type="molecule type" value="Genomic_DNA"/>
</dbReference>
<proteinExistence type="predicted"/>
<accession>A0A6J4PYC3</accession>
<feature type="non-terminal residue" evidence="2">
    <location>
        <position position="36"/>
    </location>
</feature>
<organism evidence="2">
    <name type="scientific">uncultured Quadrisphaera sp</name>
    <dbReference type="NCBI Taxonomy" id="904978"/>
    <lineage>
        <taxon>Bacteria</taxon>
        <taxon>Bacillati</taxon>
        <taxon>Actinomycetota</taxon>
        <taxon>Actinomycetes</taxon>
        <taxon>Kineosporiales</taxon>
        <taxon>Kineosporiaceae</taxon>
        <taxon>Quadrisphaera</taxon>
        <taxon>environmental samples</taxon>
    </lineage>
</organism>
<feature type="non-terminal residue" evidence="2">
    <location>
        <position position="1"/>
    </location>
</feature>
<protein>
    <submittedName>
        <fullName evidence="2">Uncharacterized protein</fullName>
    </submittedName>
</protein>
<evidence type="ECO:0000313" key="2">
    <source>
        <dbReference type="EMBL" id="CAA9429168.1"/>
    </source>
</evidence>
<dbReference type="AlphaFoldDB" id="A0A6J4PYC3"/>
<evidence type="ECO:0000256" key="1">
    <source>
        <dbReference type="SAM" id="MobiDB-lite"/>
    </source>
</evidence>
<sequence>GPSRRGRGPRAGGGCAPSSTPESRRRARRRWPGPRG</sequence>
<feature type="region of interest" description="Disordered" evidence="1">
    <location>
        <begin position="1"/>
        <end position="36"/>
    </location>
</feature>